<dbReference type="EMBL" id="BKCP01010070">
    <property type="protein sequence ID" value="GER52039.1"/>
    <property type="molecule type" value="Genomic_DNA"/>
</dbReference>
<feature type="compositionally biased region" description="Acidic residues" evidence="1">
    <location>
        <begin position="228"/>
        <end position="239"/>
    </location>
</feature>
<evidence type="ECO:0000313" key="3">
    <source>
        <dbReference type="Proteomes" id="UP000325081"/>
    </source>
</evidence>
<reference evidence="3" key="1">
    <citation type="journal article" date="2019" name="Curr. Biol.">
        <title>Genome Sequence of Striga asiatica Provides Insight into the Evolution of Plant Parasitism.</title>
        <authorList>
            <person name="Yoshida S."/>
            <person name="Kim S."/>
            <person name="Wafula E.K."/>
            <person name="Tanskanen J."/>
            <person name="Kim Y.M."/>
            <person name="Honaas L."/>
            <person name="Yang Z."/>
            <person name="Spallek T."/>
            <person name="Conn C.E."/>
            <person name="Ichihashi Y."/>
            <person name="Cheong K."/>
            <person name="Cui S."/>
            <person name="Der J.P."/>
            <person name="Gundlach H."/>
            <person name="Jiao Y."/>
            <person name="Hori C."/>
            <person name="Ishida J.K."/>
            <person name="Kasahara H."/>
            <person name="Kiba T."/>
            <person name="Kim M.S."/>
            <person name="Koo N."/>
            <person name="Laohavisit A."/>
            <person name="Lee Y.H."/>
            <person name="Lumba S."/>
            <person name="McCourt P."/>
            <person name="Mortimer J.C."/>
            <person name="Mutuku J.M."/>
            <person name="Nomura T."/>
            <person name="Sasaki-Sekimoto Y."/>
            <person name="Seto Y."/>
            <person name="Wang Y."/>
            <person name="Wakatake T."/>
            <person name="Sakakibara H."/>
            <person name="Demura T."/>
            <person name="Yamaguchi S."/>
            <person name="Yoneyama K."/>
            <person name="Manabe R.I."/>
            <person name="Nelson D.C."/>
            <person name="Schulman A.H."/>
            <person name="Timko M.P."/>
            <person name="dePamphilis C.W."/>
            <person name="Choi D."/>
            <person name="Shirasu K."/>
        </authorList>
    </citation>
    <scope>NUCLEOTIDE SEQUENCE [LARGE SCALE GENOMIC DNA]</scope>
    <source>
        <strain evidence="3">cv. UVA1</strain>
    </source>
</reference>
<name>A0A5A7R3J7_STRAF</name>
<feature type="non-terminal residue" evidence="2">
    <location>
        <position position="1"/>
    </location>
</feature>
<organism evidence="2 3">
    <name type="scientific">Striga asiatica</name>
    <name type="common">Asiatic witchweed</name>
    <name type="synonym">Buchnera asiatica</name>
    <dbReference type="NCBI Taxonomy" id="4170"/>
    <lineage>
        <taxon>Eukaryota</taxon>
        <taxon>Viridiplantae</taxon>
        <taxon>Streptophyta</taxon>
        <taxon>Embryophyta</taxon>
        <taxon>Tracheophyta</taxon>
        <taxon>Spermatophyta</taxon>
        <taxon>Magnoliopsida</taxon>
        <taxon>eudicotyledons</taxon>
        <taxon>Gunneridae</taxon>
        <taxon>Pentapetalae</taxon>
        <taxon>asterids</taxon>
        <taxon>lamiids</taxon>
        <taxon>Lamiales</taxon>
        <taxon>Orobanchaceae</taxon>
        <taxon>Buchnereae</taxon>
        <taxon>Striga</taxon>
    </lineage>
</organism>
<sequence>IIILCSTRRFSPSTTPGDVINNPVSLLLLLRLPEYRSSTMISSDPSECLLPDDDSLALQSTGQLYCAVLLSCLPEDSLALYNCWWSTGQLYCALLLVVHREAVLRGTTAGRLSRAVQLLMTAVQCVLGTHSASAEWASRVGLEPRVDTLDVESVAAFGEEAEELVWVEPVEADGALQPVFLVAFEGREPEDWEGLDRETVRAAGVLAGGRRRRRGGGGVHIAVLHVEEEEERDGEDGREDPDCHRDPGLELLVAGAGRSGTRRRRSCRGVRVFRLLLCGDEAEEEEEEEDVVEVENAGHVMKRESAKMRPFCVYFLPLCG</sequence>
<dbReference type="AlphaFoldDB" id="A0A5A7R3J7"/>
<comment type="caution">
    <text evidence="2">The sequence shown here is derived from an EMBL/GenBank/DDBJ whole genome shotgun (WGS) entry which is preliminary data.</text>
</comment>
<evidence type="ECO:0000256" key="1">
    <source>
        <dbReference type="SAM" id="MobiDB-lite"/>
    </source>
</evidence>
<feature type="non-terminal residue" evidence="2">
    <location>
        <position position="320"/>
    </location>
</feature>
<feature type="region of interest" description="Disordered" evidence="1">
    <location>
        <begin position="228"/>
        <end position="248"/>
    </location>
</feature>
<keyword evidence="3" id="KW-1185">Reference proteome</keyword>
<dbReference type="Proteomes" id="UP000325081">
    <property type="component" value="Unassembled WGS sequence"/>
</dbReference>
<proteinExistence type="predicted"/>
<gene>
    <name evidence="2" type="ORF">STAS_29465</name>
</gene>
<protein>
    <submittedName>
        <fullName evidence="2">DNA polymerase III subunit beta</fullName>
    </submittedName>
</protein>
<evidence type="ECO:0000313" key="2">
    <source>
        <dbReference type="EMBL" id="GER52039.1"/>
    </source>
</evidence>
<accession>A0A5A7R3J7</accession>